<name>A0A4Q2TX92_9HYPH</name>
<accession>A0A4Q2TX92</accession>
<feature type="non-terminal residue" evidence="1">
    <location>
        <position position="67"/>
    </location>
</feature>
<evidence type="ECO:0000313" key="1">
    <source>
        <dbReference type="EMBL" id="RYC28683.1"/>
    </source>
</evidence>
<protein>
    <submittedName>
        <fullName evidence="1">IS1634 family transposase</fullName>
    </submittedName>
</protein>
<keyword evidence="2" id="KW-1185">Reference proteome</keyword>
<dbReference type="Proteomes" id="UP000291088">
    <property type="component" value="Unassembled WGS sequence"/>
</dbReference>
<dbReference type="EMBL" id="SDVB01000004">
    <property type="protein sequence ID" value="RYC28683.1"/>
    <property type="molecule type" value="Genomic_DNA"/>
</dbReference>
<comment type="caution">
    <text evidence="1">The sequence shown here is derived from an EMBL/GenBank/DDBJ whole genome shotgun (WGS) entry which is preliminary data.</text>
</comment>
<sequence>MAFIRKVRTASGATAVQIAEYAAGRRQRIVKHVGSAHTPAELGVLLERARGLLADPHQEMLALEVEA</sequence>
<reference evidence="1 2" key="1">
    <citation type="submission" date="2019-01" db="EMBL/GenBank/DDBJ databases">
        <authorList>
            <person name="Deng T."/>
        </authorList>
    </citation>
    <scope>NUCLEOTIDE SEQUENCE [LARGE SCALE GENOMIC DNA]</scope>
    <source>
        <strain evidence="1 2">F8825</strain>
    </source>
</reference>
<gene>
    <name evidence="1" type="ORF">EUU22_00005</name>
</gene>
<proteinExistence type="predicted"/>
<dbReference type="AlphaFoldDB" id="A0A4Q2TX92"/>
<evidence type="ECO:0000313" key="2">
    <source>
        <dbReference type="Proteomes" id="UP000291088"/>
    </source>
</evidence>
<organism evidence="1 2">
    <name type="scientific">Ciceribacter ferrooxidans</name>
    <dbReference type="NCBI Taxonomy" id="2509717"/>
    <lineage>
        <taxon>Bacteria</taxon>
        <taxon>Pseudomonadati</taxon>
        <taxon>Pseudomonadota</taxon>
        <taxon>Alphaproteobacteria</taxon>
        <taxon>Hyphomicrobiales</taxon>
        <taxon>Rhizobiaceae</taxon>
        <taxon>Ciceribacter</taxon>
    </lineage>
</organism>